<keyword evidence="2" id="KW-0808">Transferase</keyword>
<keyword evidence="8" id="KW-0233">DNA recombination</keyword>
<dbReference type="Gene3D" id="3.10.20.370">
    <property type="match status" value="1"/>
</dbReference>
<evidence type="ECO:0000256" key="3">
    <source>
        <dbReference type="ARBA" id="ARBA00022695"/>
    </source>
</evidence>
<feature type="region of interest" description="Disordered" evidence="9">
    <location>
        <begin position="1001"/>
        <end position="1067"/>
    </location>
</feature>
<sequence length="2271" mass="254084">MVNDQKKTIHRSVSQSPENVEESWSSTPPSGPRRVVQRSTANSVTEKRSAAAPTAANDEGSDEEDEARLKRLRNLPWPPKSVPSEAGNDEKPTGYFLYPLVTVDLSTNQSTAAPAGTKNDNQAQKRLEKSAMATTTRGQRPPQPSTPGGPNSSTSWDLGSKHLGATTMPPKRSTRQNSVANSHAEAESQGHSHAMGETHAQGGGQTHGGENPFGGGQTHGGEQVLGGGEIPVGGPQQMALMFEMIKAMQQNQVELAESLRQLREANTNKEDHQNKNDNRNHEERESHNKNDTPFVTMSDVADLLKQERERAPKEPRHFVRRPPYPIELLKEPYPEKYDTPVFALFDGRKGSAMEHISKFLDSMGPFAANGDLCLREFSKSLVDRAYTWYTVLPAGSIRTWEDMVESFCSKYFHVEEKITLVNLHSTKQQIGEDLVKYIHRFRDVSLDCHVKYQEGELVEVCIDNMLPEFRAHLENLDITRFALLLQKARKTAISVKPQVEKSRDKKSLPQTLTVSTATAPSGTKRKNTTDKVYEEPPPLPFTAEEMMAIFDKWVQDQVIKLPKISKQPTPEEQKDPKYCRYHRYVNHSTVDCRTLRWEVNRKIQNGTLLLSEAQQKVHQTPFPNYNKDKGKAVVSVVIHGNVSDVEAEESAAASSSLVPAAVRTLQRSPKFKSLFNQLGFGPEARNAATEALITIAAESGATCFTAEAHASRAFLETTNAITFTDEDMEVQYPDHRRPLYLSAVIKNVQVRRALVDTGSCLNLIPLSTLQAVDLPHQKIQGSPMEVTGFGGMTEHTMGHVQLVLKVGPIVALTRFHVVNAETPYHVLLGRPWLHKHKLVSSTYHQCVKGRLNGKPIRIAANSCPFDQTEAHFVEAALYDDLASTEEPSIVRPCGTPLPAWEDIKDDPEIDLRELLQRKKKRKEREVEQGSAPQCQEGPTPEEGGLQPSCHLIQQTENSGKVVVDQLQSTTMNSEEVTVDHARSTVTSPQVVAVDRIRSMAANTKKAVKDQTESTTTNPEGSTVDHSRSTVMNSEQEDAVDQTESTARRRKESTTAEPNLTSKEELEVINLSDDPDITKPISISKSFSAKERKCLIDLLHEYKDVFAWDYHEMLGIDPGLVAHSLNVEPGTRPVVQPMRTFHTEVEAQITQEVKKLLAAGFIKPIQHPRWLSNIVPVKKKNGQIRCCVDFRNLNKACPKDEFPLPNMDLLIDSAAGHAMFSFMDGFSGYNQIRMSTRDAEKTAFRTPIGNFYYTVMPFGLKNAGATYQRTMTAMFHDMMHKEIEDYVDDIVVKSKKREDHLAILRKVFDRCRLYKLKMNPLKCAFGVSAGKFLGFLVHNRGIDVDPAKASAIATMKAPTSHKELKSFLGRLSYIRRFIPGLAAVTAVFTPLMKKGVPFIWSTACQQAFEKIQQIMTKLPTVCAPVPGRPLRLYLASNSEAIGGLVAQEDEEGTERPIYYVSRALKDAETRYSGAERACLALIYASQRLRHYFLAHKIQLITKSHPIKSLLHRPALSGRLAQWLLQLSQYEITTETPTAIKSQAIADLLAQFPGEDSSSISHEVPGEIGEVLLADLADSTWTLKFDGSSTSSSSGVGVVLTREDGETIAKSFKLDFSCSNNASEYEAYITGLVIAHEMGIKHLRVIGDSNLIICQTKGEFSLKEPSLALYRALAQKLEEKFDTFEISHAMRCENRYADALATLGSQVSFEGSKVDVTIDKRSMPITDLLREKFKEPNLDAEDWRTPIKAKLVAPEGVADLKVLKDYVLIAGDLYRRLPGGVLARCVNLQEAAKKLTEVHEKCCELRDGISLYRRLQRLGYFWPSMSKEAASLQEQCSFCQHQHESDQIYATFVSSDWRTPFLEYLIENILPQTSQAAVRIKKLATRYFVEGGILFRKGFHGDPLRCLSLAESQTVMKEAHSGECGEHQGKKRLYQLLLTLGYYWPTMKKDTADFVKSCHTCQLQANLIHTHPTSLQNMATPWPFHTWGLDLIGPINPASGGYIWILVATEYFSKWVEAIPLRKATGAAVANFIREHIITRFGIPHKIISDNGTPFVNKNVREVLEHYRIKHRRSTPYYPQGNGQAEATNRMLLRILSKMVFDYGKGWSSHLADTLWAYRGSTKTATGFTPFSLVYGTDAISPTELLVPSPRILHGMDLEADADICAEARVADLEGLEEARELAQARSLRYHQKLADAYEKTLKTRIFAKGQMVLKTVDHVRRGLPSPSKFAPNWEGPYLIREAYDSGYYKLSTADGTTLTDPINGKWLKRYYS</sequence>
<name>A0A2N9GGT5_FAGSY</name>
<dbReference type="GO" id="GO:0003964">
    <property type="term" value="F:RNA-directed DNA polymerase activity"/>
    <property type="evidence" value="ECO:0007669"/>
    <property type="project" value="UniProtKB-KW"/>
</dbReference>
<dbReference type="InterPro" id="IPR002156">
    <property type="entry name" value="RNaseH_domain"/>
</dbReference>
<dbReference type="CDD" id="cd01647">
    <property type="entry name" value="RT_LTR"/>
    <property type="match status" value="1"/>
</dbReference>
<dbReference type="Gene3D" id="1.10.340.70">
    <property type="match status" value="2"/>
</dbReference>
<dbReference type="EMBL" id="OIVN01001902">
    <property type="protein sequence ID" value="SPC98792.1"/>
    <property type="molecule type" value="Genomic_DNA"/>
</dbReference>
<dbReference type="Gene3D" id="2.40.70.10">
    <property type="entry name" value="Acid Proteases"/>
    <property type="match status" value="1"/>
</dbReference>
<dbReference type="InterPro" id="IPR041588">
    <property type="entry name" value="Integrase_H2C2"/>
</dbReference>
<dbReference type="InterPro" id="IPR036397">
    <property type="entry name" value="RNaseH_sf"/>
</dbReference>
<feature type="compositionally biased region" description="Basic and acidic residues" evidence="9">
    <location>
        <begin position="184"/>
        <end position="196"/>
    </location>
</feature>
<dbReference type="Gene3D" id="3.30.70.270">
    <property type="match status" value="2"/>
</dbReference>
<feature type="domain" description="RNase H type-1" evidence="10">
    <location>
        <begin position="1575"/>
        <end position="1704"/>
    </location>
</feature>
<keyword evidence="7" id="KW-0695">RNA-directed DNA polymerase</keyword>
<feature type="region of interest" description="Disordered" evidence="9">
    <location>
        <begin position="920"/>
        <end position="947"/>
    </location>
</feature>
<feature type="region of interest" description="Disordered" evidence="9">
    <location>
        <begin position="265"/>
        <end position="294"/>
    </location>
</feature>
<dbReference type="InterPro" id="IPR001584">
    <property type="entry name" value="Integrase_cat-core"/>
</dbReference>
<dbReference type="InterPro" id="IPR012337">
    <property type="entry name" value="RNaseH-like_sf"/>
</dbReference>
<evidence type="ECO:0000256" key="7">
    <source>
        <dbReference type="ARBA" id="ARBA00022918"/>
    </source>
</evidence>
<evidence type="ECO:0000256" key="4">
    <source>
        <dbReference type="ARBA" id="ARBA00022722"/>
    </source>
</evidence>
<keyword evidence="4" id="KW-0540">Nuclease</keyword>
<feature type="compositionally biased region" description="Gly residues" evidence="9">
    <location>
        <begin position="201"/>
        <end position="231"/>
    </location>
</feature>
<dbReference type="SUPFAM" id="SSF50630">
    <property type="entry name" value="Acid proteases"/>
    <property type="match status" value="1"/>
</dbReference>
<dbReference type="InterPro" id="IPR000477">
    <property type="entry name" value="RT_dom"/>
</dbReference>
<feature type="region of interest" description="Disordered" evidence="9">
    <location>
        <begin position="1"/>
        <end position="94"/>
    </location>
</feature>
<dbReference type="GO" id="GO:0003676">
    <property type="term" value="F:nucleic acid binding"/>
    <property type="evidence" value="ECO:0007669"/>
    <property type="project" value="InterPro"/>
</dbReference>
<evidence type="ECO:0000256" key="8">
    <source>
        <dbReference type="ARBA" id="ARBA00023172"/>
    </source>
</evidence>
<dbReference type="CDD" id="cd09279">
    <property type="entry name" value="RNase_HI_like"/>
    <property type="match status" value="1"/>
</dbReference>
<dbReference type="GO" id="GO:0004523">
    <property type="term" value="F:RNA-DNA hybrid ribonuclease activity"/>
    <property type="evidence" value="ECO:0007669"/>
    <property type="project" value="InterPro"/>
</dbReference>
<dbReference type="PANTHER" id="PTHR37984">
    <property type="entry name" value="PROTEIN CBG26694"/>
    <property type="match status" value="1"/>
</dbReference>
<dbReference type="CDD" id="cd00303">
    <property type="entry name" value="retropepsin_like"/>
    <property type="match status" value="1"/>
</dbReference>
<dbReference type="SUPFAM" id="SSF56672">
    <property type="entry name" value="DNA/RNA polymerases"/>
    <property type="match status" value="1"/>
</dbReference>
<feature type="region of interest" description="Disordered" evidence="9">
    <location>
        <begin position="496"/>
        <end position="537"/>
    </location>
</feature>
<dbReference type="GO" id="GO:0015074">
    <property type="term" value="P:DNA integration"/>
    <property type="evidence" value="ECO:0007669"/>
    <property type="project" value="InterPro"/>
</dbReference>
<feature type="compositionally biased region" description="Polar residues" evidence="9">
    <location>
        <begin position="508"/>
        <end position="521"/>
    </location>
</feature>
<dbReference type="Gene3D" id="3.10.10.10">
    <property type="entry name" value="HIV Type 1 Reverse Transcriptase, subunit A, domain 1"/>
    <property type="match status" value="1"/>
</dbReference>
<evidence type="ECO:0000259" key="10">
    <source>
        <dbReference type="PROSITE" id="PS50879"/>
    </source>
</evidence>
<dbReference type="InterPro" id="IPR043128">
    <property type="entry name" value="Rev_trsase/Diguanyl_cyclase"/>
</dbReference>
<dbReference type="Pfam" id="PF17921">
    <property type="entry name" value="Integrase_H2C2"/>
    <property type="match status" value="1"/>
</dbReference>
<dbReference type="SUPFAM" id="SSF53098">
    <property type="entry name" value="Ribonuclease H-like"/>
    <property type="match status" value="2"/>
</dbReference>
<dbReference type="InterPro" id="IPR043502">
    <property type="entry name" value="DNA/RNA_pol_sf"/>
</dbReference>
<gene>
    <name evidence="12" type="ORF">FSB_LOCUS26674</name>
</gene>
<keyword evidence="6" id="KW-0378">Hydrolase</keyword>
<dbReference type="EC" id="2.7.7.49" evidence="1"/>
<evidence type="ECO:0000256" key="6">
    <source>
        <dbReference type="ARBA" id="ARBA00022801"/>
    </source>
</evidence>
<dbReference type="InterPro" id="IPR005162">
    <property type="entry name" value="Retrotrans_gag_dom"/>
</dbReference>
<feature type="region of interest" description="Disordered" evidence="9">
    <location>
        <begin position="132"/>
        <end position="232"/>
    </location>
</feature>
<feature type="domain" description="Integrase catalytic" evidence="11">
    <location>
        <begin position="1977"/>
        <end position="2136"/>
    </location>
</feature>
<evidence type="ECO:0000256" key="9">
    <source>
        <dbReference type="SAM" id="MobiDB-lite"/>
    </source>
</evidence>
<evidence type="ECO:0000256" key="1">
    <source>
        <dbReference type="ARBA" id="ARBA00012493"/>
    </source>
</evidence>
<protein>
    <recommendedName>
        <fullName evidence="1">RNA-directed DNA polymerase</fullName>
        <ecNumber evidence="1">2.7.7.49</ecNumber>
    </recommendedName>
</protein>
<dbReference type="Gene3D" id="3.30.420.10">
    <property type="entry name" value="Ribonuclease H-like superfamily/Ribonuclease H"/>
    <property type="match status" value="2"/>
</dbReference>
<dbReference type="PROSITE" id="PS50879">
    <property type="entry name" value="RNASE_H_1"/>
    <property type="match status" value="1"/>
</dbReference>
<organism evidence="12">
    <name type="scientific">Fagus sylvatica</name>
    <name type="common">Beechnut</name>
    <dbReference type="NCBI Taxonomy" id="28930"/>
    <lineage>
        <taxon>Eukaryota</taxon>
        <taxon>Viridiplantae</taxon>
        <taxon>Streptophyta</taxon>
        <taxon>Embryophyta</taxon>
        <taxon>Tracheophyta</taxon>
        <taxon>Spermatophyta</taxon>
        <taxon>Magnoliopsida</taxon>
        <taxon>eudicotyledons</taxon>
        <taxon>Gunneridae</taxon>
        <taxon>Pentapetalae</taxon>
        <taxon>rosids</taxon>
        <taxon>fabids</taxon>
        <taxon>Fagales</taxon>
        <taxon>Fagaceae</taxon>
        <taxon>Fagus</taxon>
    </lineage>
</organism>
<keyword evidence="3" id="KW-0548">Nucleotidyltransferase</keyword>
<proteinExistence type="predicted"/>
<dbReference type="InterPro" id="IPR050951">
    <property type="entry name" value="Retrovirus_Pol_polyprotein"/>
</dbReference>
<dbReference type="GO" id="GO:0006310">
    <property type="term" value="P:DNA recombination"/>
    <property type="evidence" value="ECO:0007669"/>
    <property type="project" value="UniProtKB-KW"/>
</dbReference>
<feature type="compositionally biased region" description="Polar residues" evidence="9">
    <location>
        <begin position="11"/>
        <end position="28"/>
    </location>
</feature>
<keyword evidence="5" id="KW-0255">Endonuclease</keyword>
<dbReference type="CDD" id="cd09274">
    <property type="entry name" value="RNase_HI_RT_Ty3"/>
    <property type="match status" value="1"/>
</dbReference>
<evidence type="ECO:0000259" key="11">
    <source>
        <dbReference type="PROSITE" id="PS50994"/>
    </source>
</evidence>
<feature type="compositionally biased region" description="Basic and acidic residues" evidence="9">
    <location>
        <begin position="265"/>
        <end position="290"/>
    </location>
</feature>
<dbReference type="Pfam" id="PF00665">
    <property type="entry name" value="rve"/>
    <property type="match status" value="1"/>
</dbReference>
<evidence type="ECO:0000256" key="5">
    <source>
        <dbReference type="ARBA" id="ARBA00022759"/>
    </source>
</evidence>
<dbReference type="InterPro" id="IPR041373">
    <property type="entry name" value="RT_RNaseH"/>
</dbReference>
<dbReference type="Pfam" id="PF00078">
    <property type="entry name" value="RVT_1"/>
    <property type="match status" value="1"/>
</dbReference>
<evidence type="ECO:0000256" key="2">
    <source>
        <dbReference type="ARBA" id="ARBA00022679"/>
    </source>
</evidence>
<reference evidence="12" key="1">
    <citation type="submission" date="2018-02" db="EMBL/GenBank/DDBJ databases">
        <authorList>
            <person name="Cohen D.B."/>
            <person name="Kent A.D."/>
        </authorList>
    </citation>
    <scope>NUCLEOTIDE SEQUENCE</scope>
</reference>
<evidence type="ECO:0000313" key="12">
    <source>
        <dbReference type="EMBL" id="SPC98792.1"/>
    </source>
</evidence>
<dbReference type="FunFam" id="3.30.420.10:FF:000032">
    <property type="entry name" value="Retrovirus-related Pol polyprotein from transposon 297-like Protein"/>
    <property type="match status" value="1"/>
</dbReference>
<dbReference type="Pfam" id="PF17917">
    <property type="entry name" value="RT_RNaseH"/>
    <property type="match status" value="1"/>
</dbReference>
<dbReference type="PANTHER" id="PTHR37984:SF5">
    <property type="entry name" value="PROTEIN NYNRIN-LIKE"/>
    <property type="match status" value="1"/>
</dbReference>
<dbReference type="Pfam" id="PF03732">
    <property type="entry name" value="Retrotrans_gag"/>
    <property type="match status" value="1"/>
</dbReference>
<dbReference type="PROSITE" id="PS50994">
    <property type="entry name" value="INTEGRASE"/>
    <property type="match status" value="1"/>
</dbReference>
<dbReference type="Pfam" id="PF13456">
    <property type="entry name" value="RVT_3"/>
    <property type="match status" value="1"/>
</dbReference>
<dbReference type="InterPro" id="IPR021109">
    <property type="entry name" value="Peptidase_aspartic_dom_sf"/>
</dbReference>
<accession>A0A2N9GGT5</accession>
<feature type="compositionally biased region" description="Basic and acidic residues" evidence="9">
    <location>
        <begin position="498"/>
        <end position="507"/>
    </location>
</feature>